<organism evidence="1">
    <name type="scientific">Trepomonas sp. PC1</name>
    <dbReference type="NCBI Taxonomy" id="1076344"/>
    <lineage>
        <taxon>Eukaryota</taxon>
        <taxon>Metamonada</taxon>
        <taxon>Diplomonadida</taxon>
        <taxon>Hexamitidae</taxon>
        <taxon>Hexamitinae</taxon>
        <taxon>Trepomonas</taxon>
    </lineage>
</organism>
<dbReference type="InterPro" id="IPR053139">
    <property type="entry name" value="Surface_bspA-like"/>
</dbReference>
<dbReference type="PANTHER" id="PTHR45661:SF3">
    <property type="entry name" value="IG-LIKE DOMAIN-CONTAINING PROTEIN"/>
    <property type="match status" value="1"/>
</dbReference>
<dbReference type="SUPFAM" id="SSF52058">
    <property type="entry name" value="L domain-like"/>
    <property type="match status" value="1"/>
</dbReference>
<sequence length="317" mass="36789">IKLPNLKIIRSLAFHYAKIRDINIEKVELIERKAFLGSQIMTIYNNLIQTIPKQCFTCCSSLIYAIFPNVTKVEGRAFLECDKLVTKYDENGMIDKTIQLPKKLLRYNIQKLLLKLPRAAFRQTEINEQNRFMFLVDHVLIFPKNITNIPKDIYKNLKIFVSAVIGTNIIEIQDNSFYGTSLQMCYFPQCTIIHCGSFVMSNLINIVSPNVRQIKQKAFQYCSQLQDCSFPLCEKVEGENTNFAFDYCRSITNLDIGKNKIIIDKDINRLDSLQFVKGSLGHQKAESIQNDFHVKALWFGIIEHKCEKFKNQHKILK</sequence>
<name>A0A146K6C5_9EUKA</name>
<dbReference type="EMBL" id="GDID01005547">
    <property type="protein sequence ID" value="JAP91059.1"/>
    <property type="molecule type" value="Transcribed_RNA"/>
</dbReference>
<dbReference type="InterPro" id="IPR032675">
    <property type="entry name" value="LRR_dom_sf"/>
</dbReference>
<proteinExistence type="predicted"/>
<gene>
    <name evidence="1" type="ORF">TPC1_17436</name>
</gene>
<dbReference type="AlphaFoldDB" id="A0A146K6C5"/>
<dbReference type="Gene3D" id="3.80.10.10">
    <property type="entry name" value="Ribonuclease Inhibitor"/>
    <property type="match status" value="2"/>
</dbReference>
<feature type="non-terminal residue" evidence="1">
    <location>
        <position position="1"/>
    </location>
</feature>
<dbReference type="InterPro" id="IPR026906">
    <property type="entry name" value="LRR_5"/>
</dbReference>
<evidence type="ECO:0000313" key="1">
    <source>
        <dbReference type="EMBL" id="JAP91059.1"/>
    </source>
</evidence>
<protein>
    <submittedName>
        <fullName evidence="1">Leucine rich repeats-containing protein</fullName>
    </submittedName>
</protein>
<dbReference type="PANTHER" id="PTHR45661">
    <property type="entry name" value="SURFACE ANTIGEN"/>
    <property type="match status" value="1"/>
</dbReference>
<feature type="non-terminal residue" evidence="1">
    <location>
        <position position="317"/>
    </location>
</feature>
<accession>A0A146K6C5</accession>
<reference evidence="1" key="1">
    <citation type="submission" date="2015-07" db="EMBL/GenBank/DDBJ databases">
        <title>Adaptation to a free-living lifestyle via gene acquisitions in the diplomonad Trepomonas sp. PC1.</title>
        <authorList>
            <person name="Xu F."/>
            <person name="Jerlstrom-Hultqvist J."/>
            <person name="Kolisko M."/>
            <person name="Simpson A.G.B."/>
            <person name="Roger A.J."/>
            <person name="Svard S.G."/>
            <person name="Andersson J.O."/>
        </authorList>
    </citation>
    <scope>NUCLEOTIDE SEQUENCE</scope>
    <source>
        <strain evidence="1">PC1</strain>
    </source>
</reference>
<dbReference type="Pfam" id="PF13306">
    <property type="entry name" value="LRR_5"/>
    <property type="match status" value="2"/>
</dbReference>